<evidence type="ECO:0000313" key="1">
    <source>
        <dbReference type="EMBL" id="KAJ0049694.1"/>
    </source>
</evidence>
<gene>
    <name evidence="1" type="ORF">Pint_16875</name>
</gene>
<sequence>MSREGWFNESSSSSSLSQIPDLSLRIRPPNSAPSSICAAANEAEEEDSTFDIWRNDLKSHSDTSIKAREQAAAADTELSLANPTPFDLEAREPLEKKKKHTWSGNR</sequence>
<dbReference type="EMBL" id="CM047737">
    <property type="protein sequence ID" value="KAJ0049694.1"/>
    <property type="molecule type" value="Genomic_DNA"/>
</dbReference>
<comment type="caution">
    <text evidence="1">The sequence shown here is derived from an EMBL/GenBank/DDBJ whole genome shotgun (WGS) entry which is preliminary data.</text>
</comment>
<reference evidence="2" key="1">
    <citation type="journal article" date="2023" name="G3 (Bethesda)">
        <title>Genome assembly and association tests identify interacting loci associated with vigor, precocity, and sex in interspecific pistachio rootstocks.</title>
        <authorList>
            <person name="Palmer W."/>
            <person name="Jacygrad E."/>
            <person name="Sagayaradj S."/>
            <person name="Cavanaugh K."/>
            <person name="Han R."/>
            <person name="Bertier L."/>
            <person name="Beede B."/>
            <person name="Kafkas S."/>
            <person name="Golino D."/>
            <person name="Preece J."/>
            <person name="Michelmore R."/>
        </authorList>
    </citation>
    <scope>NUCLEOTIDE SEQUENCE [LARGE SCALE GENOMIC DNA]</scope>
</reference>
<name>A0ACC0ZE36_9ROSI</name>
<evidence type="ECO:0000313" key="2">
    <source>
        <dbReference type="Proteomes" id="UP001163603"/>
    </source>
</evidence>
<organism evidence="1 2">
    <name type="scientific">Pistacia integerrima</name>
    <dbReference type="NCBI Taxonomy" id="434235"/>
    <lineage>
        <taxon>Eukaryota</taxon>
        <taxon>Viridiplantae</taxon>
        <taxon>Streptophyta</taxon>
        <taxon>Embryophyta</taxon>
        <taxon>Tracheophyta</taxon>
        <taxon>Spermatophyta</taxon>
        <taxon>Magnoliopsida</taxon>
        <taxon>eudicotyledons</taxon>
        <taxon>Gunneridae</taxon>
        <taxon>Pentapetalae</taxon>
        <taxon>rosids</taxon>
        <taxon>malvids</taxon>
        <taxon>Sapindales</taxon>
        <taxon>Anacardiaceae</taxon>
        <taxon>Pistacia</taxon>
    </lineage>
</organism>
<dbReference type="Proteomes" id="UP001163603">
    <property type="component" value="Chromosome 2"/>
</dbReference>
<protein>
    <submittedName>
        <fullName evidence="1">Uncharacterized protein</fullName>
    </submittedName>
</protein>
<accession>A0ACC0ZE36</accession>
<proteinExistence type="predicted"/>
<keyword evidence="2" id="KW-1185">Reference proteome</keyword>